<protein>
    <submittedName>
        <fullName evidence="1">Uncharacterized protein</fullName>
    </submittedName>
</protein>
<keyword evidence="2" id="KW-1185">Reference proteome</keyword>
<reference evidence="2" key="1">
    <citation type="journal article" date="2019" name="Int. J. Syst. Evol. Microbiol.">
        <title>The Global Catalogue of Microorganisms (GCM) 10K type strain sequencing project: providing services to taxonomists for standard genome sequencing and annotation.</title>
        <authorList>
            <consortium name="The Broad Institute Genomics Platform"/>
            <consortium name="The Broad Institute Genome Sequencing Center for Infectious Disease"/>
            <person name="Wu L."/>
            <person name="Ma J."/>
        </authorList>
    </citation>
    <scope>NUCLEOTIDE SEQUENCE [LARGE SCALE GENOMIC DNA]</scope>
    <source>
        <strain evidence="2">XZYJ18</strain>
    </source>
</reference>
<dbReference type="Gene3D" id="1.20.1440.110">
    <property type="entry name" value="acylaminoacyl peptidase"/>
    <property type="match status" value="1"/>
</dbReference>
<evidence type="ECO:0000313" key="2">
    <source>
        <dbReference type="Proteomes" id="UP001596175"/>
    </source>
</evidence>
<accession>A0ABV9ZFS3</accession>
<comment type="caution">
    <text evidence="1">The sequence shown here is derived from an EMBL/GenBank/DDBJ whole genome shotgun (WGS) entry which is preliminary data.</text>
</comment>
<dbReference type="RefSeq" id="WP_378021153.1">
    <property type="nucleotide sequence ID" value="NZ_JBHSKG010000005.1"/>
</dbReference>
<gene>
    <name evidence="1" type="ORF">ACFPK1_12005</name>
</gene>
<proteinExistence type="predicted"/>
<name>A0ABV9ZFS3_9PSEU</name>
<organism evidence="1 2">
    <name type="scientific">Actinomycetospora rhizophila</name>
    <dbReference type="NCBI Taxonomy" id="1416876"/>
    <lineage>
        <taxon>Bacteria</taxon>
        <taxon>Bacillati</taxon>
        <taxon>Actinomycetota</taxon>
        <taxon>Actinomycetes</taxon>
        <taxon>Pseudonocardiales</taxon>
        <taxon>Pseudonocardiaceae</taxon>
        <taxon>Actinomycetospora</taxon>
    </lineage>
</organism>
<evidence type="ECO:0000313" key="1">
    <source>
        <dbReference type="EMBL" id="MFC5138958.1"/>
    </source>
</evidence>
<sequence length="250" mass="25248">MHLHPDPAFDRLLGDPGAADPAAVAAAARRLACGDVAGWERFWRADGDRALAGADERLAADDVPGARRALLAAAEAYGFAADLLGPDEEAHRRNRAAQVAAFRAAVPLLAEPTAVLGVDACLFGDARLVCAVVPLPASVPVAAGYARFAVAALARGVDCLVLGGSAPPAGTCPHGGSPVVLVGWGAAAPTVTAAVRRDHDLAGVVWCAPVGTDVPVPATGVPTLALPPDAPVDAAMAWIAALVRSPRGRR</sequence>
<dbReference type="Proteomes" id="UP001596175">
    <property type="component" value="Unassembled WGS sequence"/>
</dbReference>
<dbReference type="EMBL" id="JBHSKG010000005">
    <property type="protein sequence ID" value="MFC5138958.1"/>
    <property type="molecule type" value="Genomic_DNA"/>
</dbReference>